<keyword evidence="1 2" id="KW-0238">DNA-binding</keyword>
<dbReference type="InterPro" id="IPR041583">
    <property type="entry name" value="TetR_C_31"/>
</dbReference>
<evidence type="ECO:0000256" key="1">
    <source>
        <dbReference type="ARBA" id="ARBA00023125"/>
    </source>
</evidence>
<sequence length="217" mass="22465">MAADGGTGAGRPDRRTILADAAIGVLADAGMRGLTHRAVDAAAGLPLGTTSAYLRTRQALLTALVRRLVELDQGELQGMGEEVPALRSAEELAHGIAALTDRRLTGEGRRRSLARYACAVESVRDPELREILVPRENAGRAVVRAFVAAQGVPDPEGRTLTLLACIDGLVFDRLVCGGGVRQDEIEGLVAAALRSPGGAAPEAPSAGPPGSRTPPPE</sequence>
<dbReference type="SUPFAM" id="SSF48498">
    <property type="entry name" value="Tetracyclin repressor-like, C-terminal domain"/>
    <property type="match status" value="1"/>
</dbReference>
<comment type="caution">
    <text evidence="5">The sequence shown here is derived from an EMBL/GenBank/DDBJ whole genome shotgun (WGS) entry which is preliminary data.</text>
</comment>
<feature type="domain" description="HTH tetR-type" evidence="4">
    <location>
        <begin position="12"/>
        <end position="72"/>
    </location>
</feature>
<gene>
    <name evidence="5" type="ORF">ACFP0N_09835</name>
</gene>
<evidence type="ECO:0000259" key="4">
    <source>
        <dbReference type="PROSITE" id="PS50977"/>
    </source>
</evidence>
<dbReference type="Proteomes" id="UP001596067">
    <property type="component" value="Unassembled WGS sequence"/>
</dbReference>
<dbReference type="InterPro" id="IPR036271">
    <property type="entry name" value="Tet_transcr_reg_TetR-rel_C_sf"/>
</dbReference>
<dbReference type="RefSeq" id="WP_380234260.1">
    <property type="nucleotide sequence ID" value="NZ_BAAAVH010000077.1"/>
</dbReference>
<dbReference type="InterPro" id="IPR009057">
    <property type="entry name" value="Homeodomain-like_sf"/>
</dbReference>
<dbReference type="Pfam" id="PF17940">
    <property type="entry name" value="TetR_C_31"/>
    <property type="match status" value="1"/>
</dbReference>
<dbReference type="PROSITE" id="PS50977">
    <property type="entry name" value="HTH_TETR_2"/>
    <property type="match status" value="1"/>
</dbReference>
<organism evidence="5 6">
    <name type="scientific">Kitasatospora aburaviensis</name>
    <dbReference type="NCBI Taxonomy" id="67265"/>
    <lineage>
        <taxon>Bacteria</taxon>
        <taxon>Bacillati</taxon>
        <taxon>Actinomycetota</taxon>
        <taxon>Actinomycetes</taxon>
        <taxon>Kitasatosporales</taxon>
        <taxon>Streptomycetaceae</taxon>
        <taxon>Kitasatospora</taxon>
    </lineage>
</organism>
<keyword evidence="6" id="KW-1185">Reference proteome</keyword>
<proteinExistence type="predicted"/>
<accession>A0ABW1ET68</accession>
<evidence type="ECO:0000313" key="6">
    <source>
        <dbReference type="Proteomes" id="UP001596067"/>
    </source>
</evidence>
<dbReference type="SUPFAM" id="SSF46689">
    <property type="entry name" value="Homeodomain-like"/>
    <property type="match status" value="1"/>
</dbReference>
<feature type="region of interest" description="Disordered" evidence="3">
    <location>
        <begin position="195"/>
        <end position="217"/>
    </location>
</feature>
<dbReference type="Gene3D" id="1.10.357.10">
    <property type="entry name" value="Tetracycline Repressor, domain 2"/>
    <property type="match status" value="1"/>
</dbReference>
<feature type="DNA-binding region" description="H-T-H motif" evidence="2">
    <location>
        <begin position="35"/>
        <end position="54"/>
    </location>
</feature>
<protein>
    <submittedName>
        <fullName evidence="5">TetR/AcrR family transcriptional regulator</fullName>
    </submittedName>
</protein>
<dbReference type="EMBL" id="JBHSOD010000008">
    <property type="protein sequence ID" value="MFC5885272.1"/>
    <property type="molecule type" value="Genomic_DNA"/>
</dbReference>
<feature type="compositionally biased region" description="Low complexity" evidence="3">
    <location>
        <begin position="195"/>
        <end position="210"/>
    </location>
</feature>
<dbReference type="InterPro" id="IPR001647">
    <property type="entry name" value="HTH_TetR"/>
</dbReference>
<reference evidence="6" key="1">
    <citation type="journal article" date="2019" name="Int. J. Syst. Evol. Microbiol.">
        <title>The Global Catalogue of Microorganisms (GCM) 10K type strain sequencing project: providing services to taxonomists for standard genome sequencing and annotation.</title>
        <authorList>
            <consortium name="The Broad Institute Genomics Platform"/>
            <consortium name="The Broad Institute Genome Sequencing Center for Infectious Disease"/>
            <person name="Wu L."/>
            <person name="Ma J."/>
        </authorList>
    </citation>
    <scope>NUCLEOTIDE SEQUENCE [LARGE SCALE GENOMIC DNA]</scope>
    <source>
        <strain evidence="6">CGMCC 4.1469</strain>
    </source>
</reference>
<evidence type="ECO:0000256" key="3">
    <source>
        <dbReference type="SAM" id="MobiDB-lite"/>
    </source>
</evidence>
<evidence type="ECO:0000313" key="5">
    <source>
        <dbReference type="EMBL" id="MFC5885272.1"/>
    </source>
</evidence>
<evidence type="ECO:0000256" key="2">
    <source>
        <dbReference type="PROSITE-ProRule" id="PRU00335"/>
    </source>
</evidence>
<name>A0ABW1ET68_9ACTN</name>